<reference evidence="1" key="1">
    <citation type="submission" date="2020-05" db="EMBL/GenBank/DDBJ databases">
        <title>Large-scale comparative analyses of tick genomes elucidate their genetic diversity and vector capacities.</title>
        <authorList>
            <person name="Jia N."/>
            <person name="Wang J."/>
            <person name="Shi W."/>
            <person name="Du L."/>
            <person name="Sun Y."/>
            <person name="Zhan W."/>
            <person name="Jiang J."/>
            <person name="Wang Q."/>
            <person name="Zhang B."/>
            <person name="Ji P."/>
            <person name="Sakyi L.B."/>
            <person name="Cui X."/>
            <person name="Yuan T."/>
            <person name="Jiang B."/>
            <person name="Yang W."/>
            <person name="Lam T.T.-Y."/>
            <person name="Chang Q."/>
            <person name="Ding S."/>
            <person name="Wang X."/>
            <person name="Zhu J."/>
            <person name="Ruan X."/>
            <person name="Zhao L."/>
            <person name="Wei J."/>
            <person name="Que T."/>
            <person name="Du C."/>
            <person name="Cheng J."/>
            <person name="Dai P."/>
            <person name="Han X."/>
            <person name="Huang E."/>
            <person name="Gao Y."/>
            <person name="Liu J."/>
            <person name="Shao H."/>
            <person name="Ye R."/>
            <person name="Li L."/>
            <person name="Wei W."/>
            <person name="Wang X."/>
            <person name="Wang C."/>
            <person name="Yang T."/>
            <person name="Huo Q."/>
            <person name="Li W."/>
            <person name="Guo W."/>
            <person name="Chen H."/>
            <person name="Zhou L."/>
            <person name="Ni X."/>
            <person name="Tian J."/>
            <person name="Zhou Y."/>
            <person name="Sheng Y."/>
            <person name="Liu T."/>
            <person name="Pan Y."/>
            <person name="Xia L."/>
            <person name="Li J."/>
            <person name="Zhao F."/>
            <person name="Cao W."/>
        </authorList>
    </citation>
    <scope>NUCLEOTIDE SEQUENCE</scope>
    <source>
        <strain evidence="1">Hyas-2018</strain>
    </source>
</reference>
<protein>
    <submittedName>
        <fullName evidence="1">Uncharacterized protein</fullName>
    </submittedName>
</protein>
<name>A0ACB7TH01_HYAAI</name>
<sequence length="91" mass="9824">MADHEKTRALPNERIVCTSAYARRKEGRVDELPGRPNTAPERRPGDDGGALRSCPSKPHNDPAPTSLSSDDADDAKTEPWCSMRSHGASPA</sequence>
<dbReference type="Proteomes" id="UP000821845">
    <property type="component" value="Chromosome 1"/>
</dbReference>
<proteinExistence type="predicted"/>
<evidence type="ECO:0000313" key="2">
    <source>
        <dbReference type="Proteomes" id="UP000821845"/>
    </source>
</evidence>
<keyword evidence="2" id="KW-1185">Reference proteome</keyword>
<accession>A0ACB7TH01</accession>
<dbReference type="EMBL" id="CM023481">
    <property type="protein sequence ID" value="KAH6944647.1"/>
    <property type="molecule type" value="Genomic_DNA"/>
</dbReference>
<gene>
    <name evidence="1" type="ORF">HPB50_004424</name>
</gene>
<comment type="caution">
    <text evidence="1">The sequence shown here is derived from an EMBL/GenBank/DDBJ whole genome shotgun (WGS) entry which is preliminary data.</text>
</comment>
<organism evidence="1 2">
    <name type="scientific">Hyalomma asiaticum</name>
    <name type="common">Tick</name>
    <dbReference type="NCBI Taxonomy" id="266040"/>
    <lineage>
        <taxon>Eukaryota</taxon>
        <taxon>Metazoa</taxon>
        <taxon>Ecdysozoa</taxon>
        <taxon>Arthropoda</taxon>
        <taxon>Chelicerata</taxon>
        <taxon>Arachnida</taxon>
        <taxon>Acari</taxon>
        <taxon>Parasitiformes</taxon>
        <taxon>Ixodida</taxon>
        <taxon>Ixodoidea</taxon>
        <taxon>Ixodidae</taxon>
        <taxon>Hyalomminae</taxon>
        <taxon>Hyalomma</taxon>
    </lineage>
</organism>
<evidence type="ECO:0000313" key="1">
    <source>
        <dbReference type="EMBL" id="KAH6944647.1"/>
    </source>
</evidence>